<dbReference type="Gene3D" id="3.20.20.10">
    <property type="entry name" value="Alanine racemase"/>
    <property type="match status" value="1"/>
</dbReference>
<keyword evidence="2" id="KW-0456">Lyase</keyword>
<sequence>MSGAPHERFEHVLRALGDQVSTPAPIVLIDVVEENIRRMQAFAEAHGKAVRPHVKTHKSVAIGRMQLDAGAIGLTVGTLSEAEIFADAGCDDLMLAYPIWPAGTKAERIRSLAVRTRLTVGVESAAAVDALAAAMSDDAASLGVVVEIDCGARRSGVRPEEAGALAARAREAGLDPRGIFTYPGHGGSVGKPEGAAADQAVALRRAAASLREHGIEPSIVSAGSTPTASRSTDDVITEIRPGEYVFNDHDGVRIGAAEPEQIGLFVATTVISDQGHPHVIVDAGTKALAREGNPDRGYGQVPSYGAHLSLLNEYHGFVALPEGGERPQVGTRIVVVPHHVCPVVNSFEELLVTDRAGSRLERWPVDAQGQLN</sequence>
<comment type="similarity">
    <text evidence="1">Belongs to the DSD1 family.</text>
</comment>
<evidence type="ECO:0000259" key="3">
    <source>
        <dbReference type="SMART" id="SM01119"/>
    </source>
</evidence>
<dbReference type="EMBL" id="BMLM01000001">
    <property type="protein sequence ID" value="GGN78066.1"/>
    <property type="molecule type" value="Genomic_DNA"/>
</dbReference>
<proteinExistence type="inferred from homology"/>
<dbReference type="Proteomes" id="UP000626982">
    <property type="component" value="Unassembled WGS sequence"/>
</dbReference>
<dbReference type="PANTHER" id="PTHR28004:SF2">
    <property type="entry name" value="D-SERINE DEHYDRATASE"/>
    <property type="match status" value="1"/>
</dbReference>
<dbReference type="InterPro" id="IPR051466">
    <property type="entry name" value="D-amino_acid_metab_enzyme"/>
</dbReference>
<dbReference type="RefSeq" id="WP_188715384.1">
    <property type="nucleotide sequence ID" value="NZ_BAABBD010000001.1"/>
</dbReference>
<name>A0ABQ2KCG5_9MICO</name>
<dbReference type="SMART" id="SM01119">
    <property type="entry name" value="D-ser_dehydrat"/>
    <property type="match status" value="1"/>
</dbReference>
<dbReference type="SUPFAM" id="SSF51419">
    <property type="entry name" value="PLP-binding barrel"/>
    <property type="match status" value="1"/>
</dbReference>
<feature type="domain" description="D-serine dehydratase-like" evidence="3">
    <location>
        <begin position="263"/>
        <end position="354"/>
    </location>
</feature>
<organism evidence="4 5">
    <name type="scientific">Agrococcus terreus</name>
    <dbReference type="NCBI Taxonomy" id="574649"/>
    <lineage>
        <taxon>Bacteria</taxon>
        <taxon>Bacillati</taxon>
        <taxon>Actinomycetota</taxon>
        <taxon>Actinomycetes</taxon>
        <taxon>Micrococcales</taxon>
        <taxon>Microbacteriaceae</taxon>
        <taxon>Agrococcus</taxon>
    </lineage>
</organism>
<accession>A0ABQ2KCG5</accession>
<evidence type="ECO:0000313" key="5">
    <source>
        <dbReference type="Proteomes" id="UP000626982"/>
    </source>
</evidence>
<evidence type="ECO:0000256" key="2">
    <source>
        <dbReference type="ARBA" id="ARBA00023239"/>
    </source>
</evidence>
<dbReference type="InterPro" id="IPR001608">
    <property type="entry name" value="Ala_racemase_N"/>
</dbReference>
<dbReference type="Pfam" id="PF01168">
    <property type="entry name" value="Ala_racemase_N"/>
    <property type="match status" value="1"/>
</dbReference>
<dbReference type="InterPro" id="IPR029066">
    <property type="entry name" value="PLP-binding_barrel"/>
</dbReference>
<dbReference type="InterPro" id="IPR026956">
    <property type="entry name" value="D-ser_dehydrat-like_dom"/>
</dbReference>
<dbReference type="PANTHER" id="PTHR28004">
    <property type="entry name" value="ZGC:162816-RELATED"/>
    <property type="match status" value="1"/>
</dbReference>
<comment type="caution">
    <text evidence="4">The sequence shown here is derived from an EMBL/GenBank/DDBJ whole genome shotgun (WGS) entry which is preliminary data.</text>
</comment>
<gene>
    <name evidence="4" type="ORF">GCM10010968_03460</name>
</gene>
<dbReference type="Gene3D" id="2.40.37.20">
    <property type="entry name" value="D-serine dehydratase-like domain"/>
    <property type="match status" value="1"/>
</dbReference>
<dbReference type="Pfam" id="PF14031">
    <property type="entry name" value="D-ser_dehydrat"/>
    <property type="match status" value="1"/>
</dbReference>
<protein>
    <recommendedName>
        <fullName evidence="3">D-serine dehydratase-like domain-containing protein</fullName>
    </recommendedName>
</protein>
<dbReference type="InterPro" id="IPR042208">
    <property type="entry name" value="D-ser_dehydrat-like_sf"/>
</dbReference>
<reference evidence="5" key="1">
    <citation type="journal article" date="2019" name="Int. J. Syst. Evol. Microbiol.">
        <title>The Global Catalogue of Microorganisms (GCM) 10K type strain sequencing project: providing services to taxonomists for standard genome sequencing and annotation.</title>
        <authorList>
            <consortium name="The Broad Institute Genomics Platform"/>
            <consortium name="The Broad Institute Genome Sequencing Center for Infectious Disease"/>
            <person name="Wu L."/>
            <person name="Ma J."/>
        </authorList>
    </citation>
    <scope>NUCLEOTIDE SEQUENCE [LARGE SCALE GENOMIC DNA]</scope>
    <source>
        <strain evidence="5">CGMCC 1.6960</strain>
    </source>
</reference>
<evidence type="ECO:0000313" key="4">
    <source>
        <dbReference type="EMBL" id="GGN78066.1"/>
    </source>
</evidence>
<keyword evidence="5" id="KW-1185">Reference proteome</keyword>
<evidence type="ECO:0000256" key="1">
    <source>
        <dbReference type="ARBA" id="ARBA00005323"/>
    </source>
</evidence>